<name>A0ABY4RYB5_9BACL</name>
<dbReference type="Proteomes" id="UP001057134">
    <property type="component" value="Chromosome"/>
</dbReference>
<organism evidence="2 3">
    <name type="scientific">Paenibacillus konkukensis</name>
    <dbReference type="NCBI Taxonomy" id="2020716"/>
    <lineage>
        <taxon>Bacteria</taxon>
        <taxon>Bacillati</taxon>
        <taxon>Bacillota</taxon>
        <taxon>Bacilli</taxon>
        <taxon>Bacillales</taxon>
        <taxon>Paenibacillaceae</taxon>
        <taxon>Paenibacillus</taxon>
    </lineage>
</organism>
<keyword evidence="3" id="KW-1185">Reference proteome</keyword>
<reference evidence="2" key="1">
    <citation type="submission" date="2018-02" db="EMBL/GenBank/DDBJ databases">
        <authorList>
            <person name="Kim S.-K."/>
            <person name="Jung H.-I."/>
            <person name="Lee S.-W."/>
        </authorList>
    </citation>
    <scope>NUCLEOTIDE SEQUENCE</scope>
    <source>
        <strain evidence="2">SK3146</strain>
    </source>
</reference>
<accession>A0ABY4RYB5</accession>
<dbReference type="RefSeq" id="WP_249863101.1">
    <property type="nucleotide sequence ID" value="NZ_CP027059.1"/>
</dbReference>
<proteinExistence type="predicted"/>
<keyword evidence="1" id="KW-0732">Signal</keyword>
<sequence length="182" mass="19487">MKNKLKAAVMPAIALSLMFLLPAAAVEPSASERQQLALPSEMAFSIPMNNFCSTEQNMDFALQLSNTSASPAQITLHLYQQDGSEFKEEGSSYRDIGSTLVPGKAASLPGHATGLYHINFGNHKQCNERVYMGTVEVNTGTASLLASGWVSNNGAFQNIVVNENKTFDLSAPAVKTETTTSP</sequence>
<dbReference type="EMBL" id="CP027059">
    <property type="protein sequence ID" value="UQZ87661.1"/>
    <property type="molecule type" value="Genomic_DNA"/>
</dbReference>
<gene>
    <name evidence="2" type="ORF">SK3146_06963</name>
</gene>
<feature type="signal peptide" evidence="1">
    <location>
        <begin position="1"/>
        <end position="25"/>
    </location>
</feature>
<evidence type="ECO:0000256" key="1">
    <source>
        <dbReference type="SAM" id="SignalP"/>
    </source>
</evidence>
<evidence type="ECO:0000313" key="2">
    <source>
        <dbReference type="EMBL" id="UQZ87661.1"/>
    </source>
</evidence>
<feature type="chain" id="PRO_5046525461" evidence="1">
    <location>
        <begin position="26"/>
        <end position="182"/>
    </location>
</feature>
<evidence type="ECO:0000313" key="3">
    <source>
        <dbReference type="Proteomes" id="UP001057134"/>
    </source>
</evidence>
<protein>
    <submittedName>
        <fullName evidence="2">Uncharacterized protein</fullName>
    </submittedName>
</protein>
<reference evidence="2" key="2">
    <citation type="journal article" date="2021" name="J Anim Sci Technol">
        <title>Complete genome sequence of Paenibacillus konkukensis sp. nov. SK3146 as a potential probiotic strain.</title>
        <authorList>
            <person name="Jung H.I."/>
            <person name="Park S."/>
            <person name="Niu K.M."/>
            <person name="Lee S.W."/>
            <person name="Kothari D."/>
            <person name="Yi K.J."/>
            <person name="Kim S.K."/>
        </authorList>
    </citation>
    <scope>NUCLEOTIDE SEQUENCE</scope>
    <source>
        <strain evidence="2">SK3146</strain>
    </source>
</reference>